<dbReference type="GO" id="GO:0003774">
    <property type="term" value="F:cytoskeletal motor activity"/>
    <property type="evidence" value="ECO:0007669"/>
    <property type="project" value="InterPro"/>
</dbReference>
<keyword evidence="9" id="KW-0975">Bacterial flagellum</keyword>
<evidence type="ECO:0000256" key="6">
    <source>
        <dbReference type="ARBA" id="ARBA00022500"/>
    </source>
</evidence>
<keyword evidence="12" id="KW-0966">Cell projection</keyword>
<dbReference type="InterPro" id="IPR028976">
    <property type="entry name" value="CheC-like_sf"/>
</dbReference>
<accession>A0A1H5TLU5</accession>
<dbReference type="SUPFAM" id="SSF101801">
    <property type="entry name" value="Surface presentation of antigens (SPOA)"/>
    <property type="match status" value="1"/>
</dbReference>
<sequence>MSAAPSTSTGTVRRPTIHPCNFRYAGRLSNDNARALTTLHEKFALQTANSLEVYLGTSMQIRFVSLEQTISGDYASRVPVENYILPCALGVLESSFLIDMDASVVFPIIDVLLGGVGSGSEQVRELTEIDEDIMVPIGELMVKELERSWKALGLSLRPGRCIKPVGVSQVLPIAEKVVTLLFEMTVAGATGNLKIVLPTSFVGYLLRHLKAAQSKKISALRHLPNPTLRERLLDGSFMVATDQTQIRVLVRDLVGLRPGSILHMQAPVKNTGRLTVEDIDIFEATVVRSGRRKAAQLMARSLEPMPDRE</sequence>
<dbReference type="GO" id="GO:0050918">
    <property type="term" value="P:positive chemotaxis"/>
    <property type="evidence" value="ECO:0007669"/>
    <property type="project" value="TreeGrafter"/>
</dbReference>
<feature type="domain" description="Flagellar motor switch protein FliN-like C-terminal" evidence="11">
    <location>
        <begin position="245"/>
        <end position="297"/>
    </location>
</feature>
<dbReference type="AlphaFoldDB" id="A0A1H5TLU5"/>
<organism evidence="12 13">
    <name type="scientific">Bryocella elongata</name>
    <dbReference type="NCBI Taxonomy" id="863522"/>
    <lineage>
        <taxon>Bacteria</taxon>
        <taxon>Pseudomonadati</taxon>
        <taxon>Acidobacteriota</taxon>
        <taxon>Terriglobia</taxon>
        <taxon>Terriglobales</taxon>
        <taxon>Acidobacteriaceae</taxon>
        <taxon>Bryocella</taxon>
    </lineage>
</organism>
<dbReference type="Gene3D" id="3.40.1550.10">
    <property type="entry name" value="CheC-like"/>
    <property type="match status" value="1"/>
</dbReference>
<keyword evidence="7" id="KW-0283">Flagellar rotation</keyword>
<name>A0A1H5TLU5_9BACT</name>
<protein>
    <recommendedName>
        <fullName evidence="4">Flagellar motor switch protein FliM</fullName>
    </recommendedName>
</protein>
<evidence type="ECO:0000256" key="5">
    <source>
        <dbReference type="ARBA" id="ARBA00022475"/>
    </source>
</evidence>
<keyword evidence="12" id="KW-0282">Flagellum</keyword>
<dbReference type="InterPro" id="IPR001543">
    <property type="entry name" value="FliN-like_C"/>
</dbReference>
<keyword evidence="6" id="KW-0145">Chemotaxis</keyword>
<comment type="function">
    <text evidence="10">FliM is one of three proteins (FliG, FliN, FliM) that forms the rotor-mounted switch complex (C ring), located at the base of the basal body. This complex interacts with the CheY and CheZ chemotaxis proteins, in addition to contacting components of the motor that determine the direction of flagellar rotation.</text>
</comment>
<dbReference type="EMBL" id="FNVA01000001">
    <property type="protein sequence ID" value="SEF62997.1"/>
    <property type="molecule type" value="Genomic_DNA"/>
</dbReference>
<dbReference type="CDD" id="cd17908">
    <property type="entry name" value="FliM"/>
    <property type="match status" value="1"/>
</dbReference>
<dbReference type="PANTHER" id="PTHR30034:SF6">
    <property type="entry name" value="YOP PROTEINS TRANSLOCATION PROTEIN Q"/>
    <property type="match status" value="1"/>
</dbReference>
<dbReference type="RefSeq" id="WP_103931540.1">
    <property type="nucleotide sequence ID" value="NZ_FNVA01000001.1"/>
</dbReference>
<dbReference type="OrthoDB" id="9806941at2"/>
<dbReference type="Pfam" id="PF02154">
    <property type="entry name" value="FliM"/>
    <property type="match status" value="1"/>
</dbReference>
<evidence type="ECO:0000256" key="3">
    <source>
        <dbReference type="ARBA" id="ARBA00011049"/>
    </source>
</evidence>
<dbReference type="GO" id="GO:0005886">
    <property type="term" value="C:plasma membrane"/>
    <property type="evidence" value="ECO:0007669"/>
    <property type="project" value="UniProtKB-SubCell"/>
</dbReference>
<evidence type="ECO:0000313" key="13">
    <source>
        <dbReference type="Proteomes" id="UP000236728"/>
    </source>
</evidence>
<evidence type="ECO:0000256" key="1">
    <source>
        <dbReference type="ARBA" id="ARBA00004117"/>
    </source>
</evidence>
<comment type="similarity">
    <text evidence="3">Belongs to the FliM family.</text>
</comment>
<dbReference type="GO" id="GO:0009425">
    <property type="term" value="C:bacterial-type flagellum basal body"/>
    <property type="evidence" value="ECO:0007669"/>
    <property type="project" value="UniProtKB-SubCell"/>
</dbReference>
<evidence type="ECO:0000256" key="4">
    <source>
        <dbReference type="ARBA" id="ARBA00021898"/>
    </source>
</evidence>
<evidence type="ECO:0000256" key="9">
    <source>
        <dbReference type="ARBA" id="ARBA00023143"/>
    </source>
</evidence>
<reference evidence="12 13" key="1">
    <citation type="submission" date="2016-10" db="EMBL/GenBank/DDBJ databases">
        <authorList>
            <person name="de Groot N.N."/>
        </authorList>
    </citation>
    <scope>NUCLEOTIDE SEQUENCE [LARGE SCALE GENOMIC DNA]</scope>
    <source>
        <strain evidence="12 13">DSM 22489</strain>
    </source>
</reference>
<keyword evidence="5" id="KW-1003">Cell membrane</keyword>
<dbReference type="PANTHER" id="PTHR30034">
    <property type="entry name" value="FLAGELLAR MOTOR SWITCH PROTEIN FLIM"/>
    <property type="match status" value="1"/>
</dbReference>
<dbReference type="InterPro" id="IPR036429">
    <property type="entry name" value="SpoA-like_sf"/>
</dbReference>
<dbReference type="SUPFAM" id="SSF103039">
    <property type="entry name" value="CheC-like"/>
    <property type="match status" value="1"/>
</dbReference>
<comment type="subcellular location">
    <subcellularLocation>
        <location evidence="1">Bacterial flagellum basal body</location>
    </subcellularLocation>
    <subcellularLocation>
        <location evidence="2">Cell membrane</location>
        <topology evidence="2">Peripheral membrane protein</topology>
    </subcellularLocation>
</comment>
<evidence type="ECO:0000313" key="12">
    <source>
        <dbReference type="EMBL" id="SEF62997.1"/>
    </source>
</evidence>
<evidence type="ECO:0000256" key="2">
    <source>
        <dbReference type="ARBA" id="ARBA00004202"/>
    </source>
</evidence>
<dbReference type="InterPro" id="IPR001689">
    <property type="entry name" value="Flag_FliM"/>
</dbReference>
<dbReference type="Pfam" id="PF01052">
    <property type="entry name" value="FliMN_C"/>
    <property type="match status" value="1"/>
</dbReference>
<keyword evidence="13" id="KW-1185">Reference proteome</keyword>
<evidence type="ECO:0000256" key="10">
    <source>
        <dbReference type="ARBA" id="ARBA00025044"/>
    </source>
</evidence>
<evidence type="ECO:0000256" key="7">
    <source>
        <dbReference type="ARBA" id="ARBA00022779"/>
    </source>
</evidence>
<proteinExistence type="inferred from homology"/>
<keyword evidence="8" id="KW-0472">Membrane</keyword>
<dbReference type="GO" id="GO:0071978">
    <property type="term" value="P:bacterial-type flagellum-dependent swarming motility"/>
    <property type="evidence" value="ECO:0007669"/>
    <property type="project" value="TreeGrafter"/>
</dbReference>
<evidence type="ECO:0000256" key="8">
    <source>
        <dbReference type="ARBA" id="ARBA00023136"/>
    </source>
</evidence>
<gene>
    <name evidence="12" type="ORF">SAMN05421819_0638</name>
</gene>
<dbReference type="Proteomes" id="UP000236728">
    <property type="component" value="Unassembled WGS sequence"/>
</dbReference>
<keyword evidence="12" id="KW-0969">Cilium</keyword>
<evidence type="ECO:0000259" key="11">
    <source>
        <dbReference type="Pfam" id="PF01052"/>
    </source>
</evidence>